<dbReference type="EMBL" id="CM000782">
    <property type="protein sequence ID" value="AQK81595.1"/>
    <property type="molecule type" value="Genomic_DNA"/>
</dbReference>
<evidence type="ECO:0000259" key="1">
    <source>
        <dbReference type="Pfam" id="PF14303"/>
    </source>
</evidence>
<evidence type="ECO:0000313" key="2">
    <source>
        <dbReference type="EMBL" id="AQK81595.1"/>
    </source>
</evidence>
<dbReference type="Pfam" id="PF14303">
    <property type="entry name" value="NAM-associated"/>
    <property type="match status" value="1"/>
</dbReference>
<reference evidence="2" key="1">
    <citation type="submission" date="2015-12" db="EMBL/GenBank/DDBJ databases">
        <title>Update maize B73 reference genome by single molecule sequencing technologies.</title>
        <authorList>
            <consortium name="Maize Genome Sequencing Project"/>
            <person name="Ware D."/>
        </authorList>
    </citation>
    <scope>NUCLEOTIDE SEQUENCE</scope>
    <source>
        <tissue evidence="2">Seedling</tissue>
    </source>
</reference>
<dbReference type="InParanoid" id="A0A1D6LQ32"/>
<organism evidence="2">
    <name type="scientific">Zea mays</name>
    <name type="common">Maize</name>
    <dbReference type="NCBI Taxonomy" id="4577"/>
    <lineage>
        <taxon>Eukaryota</taxon>
        <taxon>Viridiplantae</taxon>
        <taxon>Streptophyta</taxon>
        <taxon>Embryophyta</taxon>
        <taxon>Tracheophyta</taxon>
        <taxon>Spermatophyta</taxon>
        <taxon>Magnoliopsida</taxon>
        <taxon>Liliopsida</taxon>
        <taxon>Poales</taxon>
        <taxon>Poaceae</taxon>
        <taxon>PACMAD clade</taxon>
        <taxon>Panicoideae</taxon>
        <taxon>Andropogonodae</taxon>
        <taxon>Andropogoneae</taxon>
        <taxon>Tripsacinae</taxon>
        <taxon>Zea</taxon>
    </lineage>
</organism>
<gene>
    <name evidence="2" type="ORF">ZEAMMB73_Zm00001d036639</name>
</gene>
<name>A0A1D6LQ32_MAIZE</name>
<accession>A0A1D6LQ32</accession>
<feature type="domain" description="No apical meristem-associated C-terminal" evidence="1">
    <location>
        <begin position="2"/>
        <end position="92"/>
    </location>
</feature>
<dbReference type="AlphaFoldDB" id="A0A1D6LQ32"/>
<protein>
    <recommendedName>
        <fullName evidence="1">No apical meristem-associated C-terminal domain-containing protein</fullName>
    </recommendedName>
</protein>
<sequence length="99" mass="11606">MEALDNMWAKKEAFDKEIEKAKEERFNIALELEKKRVSAEEKKAEAKLIKVSAEDKKAEAELIKEEKEIMSIDMTSLSPLQRQYYETMQEKIVARRLAN</sequence>
<dbReference type="InterPro" id="IPR029466">
    <property type="entry name" value="NAM-associated_C"/>
</dbReference>
<dbReference type="OMA" id="GMIMEGF"/>
<proteinExistence type="predicted"/>